<evidence type="ECO:0000313" key="2">
    <source>
        <dbReference type="Proteomes" id="UP000796761"/>
    </source>
</evidence>
<dbReference type="EMBL" id="SWJQ01000501">
    <property type="protein sequence ID" value="TRZ13560.1"/>
    <property type="molecule type" value="Genomic_DNA"/>
</dbReference>
<comment type="caution">
    <text evidence="1">The sequence shown here is derived from an EMBL/GenBank/DDBJ whole genome shotgun (WGS) entry which is preliminary data.</text>
</comment>
<gene>
    <name evidence="1" type="ORF">HGM15179_013555</name>
</gene>
<evidence type="ECO:0000313" key="1">
    <source>
        <dbReference type="EMBL" id="TRZ13560.1"/>
    </source>
</evidence>
<dbReference type="OrthoDB" id="276744at2759"/>
<proteinExistence type="predicted"/>
<dbReference type="Proteomes" id="UP000796761">
    <property type="component" value="Unassembled WGS sequence"/>
</dbReference>
<name>A0A8K1G7V0_9PASS</name>
<organism evidence="1 2">
    <name type="scientific">Zosterops borbonicus</name>
    <dbReference type="NCBI Taxonomy" id="364589"/>
    <lineage>
        <taxon>Eukaryota</taxon>
        <taxon>Metazoa</taxon>
        <taxon>Chordata</taxon>
        <taxon>Craniata</taxon>
        <taxon>Vertebrata</taxon>
        <taxon>Euteleostomi</taxon>
        <taxon>Archelosauria</taxon>
        <taxon>Archosauria</taxon>
        <taxon>Dinosauria</taxon>
        <taxon>Saurischia</taxon>
        <taxon>Theropoda</taxon>
        <taxon>Coelurosauria</taxon>
        <taxon>Aves</taxon>
        <taxon>Neognathae</taxon>
        <taxon>Neoaves</taxon>
        <taxon>Telluraves</taxon>
        <taxon>Australaves</taxon>
        <taxon>Passeriformes</taxon>
        <taxon>Sylvioidea</taxon>
        <taxon>Zosteropidae</taxon>
        <taxon>Zosterops</taxon>
    </lineage>
</organism>
<keyword evidence="2" id="KW-1185">Reference proteome</keyword>
<protein>
    <submittedName>
        <fullName evidence="1">Uncharacterized protein</fullName>
    </submittedName>
</protein>
<dbReference type="AlphaFoldDB" id="A0A8K1G7V0"/>
<sequence length="154" mass="17063">MELGKGLEHQSCEEQLRELGVFILEKRRLRLRYGNITLHICLQGGCGQVGISLFSQDGRCCCLCHYGQAVRSCCLGMLVREKPNMIQQSVIAGQKASCVLGYIQTSTGQQIEGGDSALLCCSAQTPPGVLHQLWGSQCKNDMDLFEQILRRLEE</sequence>
<accession>A0A8K1G7V0</accession>
<reference evidence="1" key="1">
    <citation type="submission" date="2019-04" db="EMBL/GenBank/DDBJ databases">
        <title>Genome assembly of Zosterops borbonicus 15179.</title>
        <authorList>
            <person name="Leroy T."/>
            <person name="Anselmetti Y."/>
            <person name="Tilak M.-K."/>
            <person name="Nabholz B."/>
        </authorList>
    </citation>
    <scope>NUCLEOTIDE SEQUENCE</scope>
    <source>
        <strain evidence="1">HGM_15179</strain>
        <tissue evidence="1">Muscle</tissue>
    </source>
</reference>